<gene>
    <name evidence="3" type="ORF">HNAJ_LOCUS10169</name>
</gene>
<reference evidence="3 4" key="2">
    <citation type="submission" date="2018-11" db="EMBL/GenBank/DDBJ databases">
        <authorList>
            <consortium name="Pathogen Informatics"/>
        </authorList>
    </citation>
    <scope>NUCLEOTIDE SEQUENCE [LARGE SCALE GENOMIC DNA]</scope>
</reference>
<protein>
    <submittedName>
        <fullName evidence="3 5">Uncharacterized protein</fullName>
    </submittedName>
</protein>
<keyword evidence="4" id="KW-1185">Reference proteome</keyword>
<evidence type="ECO:0000313" key="4">
    <source>
        <dbReference type="Proteomes" id="UP000278807"/>
    </source>
</evidence>
<dbReference type="Proteomes" id="UP000278807">
    <property type="component" value="Unassembled WGS sequence"/>
</dbReference>
<dbReference type="AlphaFoldDB" id="A0A158QIT5"/>
<feature type="region of interest" description="Disordered" evidence="2">
    <location>
        <begin position="601"/>
        <end position="648"/>
    </location>
</feature>
<accession>A0A158QIT5</accession>
<evidence type="ECO:0000313" key="5">
    <source>
        <dbReference type="WBParaSite" id="HNAJ_0001017401-mRNA-1"/>
    </source>
</evidence>
<feature type="coiled-coil region" evidence="1">
    <location>
        <begin position="292"/>
        <end position="319"/>
    </location>
</feature>
<sequence length="648" mass="73222">MCLNKEQPKLLSSYNKSTGLIVHTLRRLRHNSASSKFAIYHEKLKPLKLNTEAPDNSFPIAHPKPCYVLHVNVINDRLDRALMNDARANESEFAQQELKNQLRDAHNSANELANRVEVLLAEKEALKRDANIWNGEKSDLLASRGLLEQRIASLERQLEEIRGKLHLECEEARAAKMEGQQLLLERNSQTVQFNALVGKLHLECEEARAAKMEGQQLLLERNSQTVQFNALVESLAATLSTIDSPCDASEAAVKETVGKMMAELLRLRKAGIDLERKTEQLLKQFESQFANGQSLCEELDALRRELDDERRVKERIQCELEGFRLINSQRQLTPQGCISPECIQGSESIKVSSLVKKAEHNHKQAKCGFRNGTDNCSSCSHLLTTPLDLASRAPDWTDLEEKRVQLLCANCLSCLAMALKQRLRAILNSDVLNEKREKNLLEELDKSKKEVEELHEKILTIENEKSDEYEKLEQMVSKLEALRQHQAKRIAGLQSKSQRQSTLEVQKAQELSAAKSFLVENRQKHLRLLNFRNTLGRLLGIDAWLYPNSEGLIIQRIQQILMNFSTQGISLYSHPATISYPAIPSSSPAIQLPALTYSKDRTVDSPAPLSNTTTVNFAKRNPTGPSQFTPKTASRRSQSASGKNVRRY</sequence>
<proteinExistence type="predicted"/>
<name>A0A158QIT5_RODNA</name>
<feature type="coiled-coil region" evidence="1">
    <location>
        <begin position="434"/>
        <end position="489"/>
    </location>
</feature>
<dbReference type="WBParaSite" id="HNAJ_0001017401-mRNA-1">
    <property type="protein sequence ID" value="HNAJ_0001017401-mRNA-1"/>
    <property type="gene ID" value="HNAJ_0001017401"/>
</dbReference>
<evidence type="ECO:0000256" key="2">
    <source>
        <dbReference type="SAM" id="MobiDB-lite"/>
    </source>
</evidence>
<dbReference type="OrthoDB" id="6272106at2759"/>
<keyword evidence="1" id="KW-0175">Coiled coil</keyword>
<evidence type="ECO:0000313" key="3">
    <source>
        <dbReference type="EMBL" id="VDO07341.1"/>
    </source>
</evidence>
<reference evidence="5" key="1">
    <citation type="submission" date="2016-04" db="UniProtKB">
        <authorList>
            <consortium name="WormBaseParasite"/>
        </authorList>
    </citation>
    <scope>IDENTIFICATION</scope>
</reference>
<organism evidence="5">
    <name type="scientific">Rodentolepis nana</name>
    <name type="common">Dwarf tapeworm</name>
    <name type="synonym">Hymenolepis nana</name>
    <dbReference type="NCBI Taxonomy" id="102285"/>
    <lineage>
        <taxon>Eukaryota</taxon>
        <taxon>Metazoa</taxon>
        <taxon>Spiralia</taxon>
        <taxon>Lophotrochozoa</taxon>
        <taxon>Platyhelminthes</taxon>
        <taxon>Cestoda</taxon>
        <taxon>Eucestoda</taxon>
        <taxon>Cyclophyllidea</taxon>
        <taxon>Hymenolepididae</taxon>
        <taxon>Rodentolepis</taxon>
    </lineage>
</organism>
<dbReference type="EMBL" id="UZAE01012909">
    <property type="protein sequence ID" value="VDO07341.1"/>
    <property type="molecule type" value="Genomic_DNA"/>
</dbReference>
<evidence type="ECO:0000256" key="1">
    <source>
        <dbReference type="SAM" id="Coils"/>
    </source>
</evidence>
<feature type="compositionally biased region" description="Polar residues" evidence="2">
    <location>
        <begin position="623"/>
        <end position="642"/>
    </location>
</feature>
<feature type="coiled-coil region" evidence="1">
    <location>
        <begin position="95"/>
        <end position="171"/>
    </location>
</feature>